<comment type="caution">
    <text evidence="2">The sequence shown here is derived from an EMBL/GenBank/DDBJ whole genome shotgun (WGS) entry which is preliminary data.</text>
</comment>
<organism evidence="2 3">
    <name type="scientific">Prorocentrum cordatum</name>
    <dbReference type="NCBI Taxonomy" id="2364126"/>
    <lineage>
        <taxon>Eukaryota</taxon>
        <taxon>Sar</taxon>
        <taxon>Alveolata</taxon>
        <taxon>Dinophyceae</taxon>
        <taxon>Prorocentrales</taxon>
        <taxon>Prorocentraceae</taxon>
        <taxon>Prorocentrum</taxon>
    </lineage>
</organism>
<name>A0ABN9U914_9DINO</name>
<feature type="compositionally biased region" description="Gly residues" evidence="1">
    <location>
        <begin position="33"/>
        <end position="45"/>
    </location>
</feature>
<evidence type="ECO:0000256" key="1">
    <source>
        <dbReference type="SAM" id="MobiDB-lite"/>
    </source>
</evidence>
<feature type="non-terminal residue" evidence="2">
    <location>
        <position position="1"/>
    </location>
</feature>
<reference evidence="2" key="1">
    <citation type="submission" date="2023-10" db="EMBL/GenBank/DDBJ databases">
        <authorList>
            <person name="Chen Y."/>
            <person name="Shah S."/>
            <person name="Dougan E. K."/>
            <person name="Thang M."/>
            <person name="Chan C."/>
        </authorList>
    </citation>
    <scope>NUCLEOTIDE SEQUENCE [LARGE SCALE GENOMIC DNA]</scope>
</reference>
<gene>
    <name evidence="2" type="ORF">PCOR1329_LOCUS46325</name>
</gene>
<feature type="region of interest" description="Disordered" evidence="1">
    <location>
        <begin position="32"/>
        <end position="55"/>
    </location>
</feature>
<keyword evidence="3" id="KW-1185">Reference proteome</keyword>
<evidence type="ECO:0000313" key="2">
    <source>
        <dbReference type="EMBL" id="CAK0855779.1"/>
    </source>
</evidence>
<feature type="non-terminal residue" evidence="2">
    <location>
        <position position="55"/>
    </location>
</feature>
<accession>A0ABN9U914</accession>
<proteinExistence type="predicted"/>
<evidence type="ECO:0000313" key="3">
    <source>
        <dbReference type="Proteomes" id="UP001189429"/>
    </source>
</evidence>
<dbReference type="EMBL" id="CAUYUJ010015572">
    <property type="protein sequence ID" value="CAK0855779.1"/>
    <property type="molecule type" value="Genomic_DNA"/>
</dbReference>
<sequence>GPAGGLRLPAAGACPFPARAGHAAVRLRPAAARGGGRLPAAGAGGPELRPRGGRK</sequence>
<dbReference type="Proteomes" id="UP001189429">
    <property type="component" value="Unassembled WGS sequence"/>
</dbReference>
<protein>
    <submittedName>
        <fullName evidence="2">Uncharacterized protein</fullName>
    </submittedName>
</protein>